<reference evidence="1" key="1">
    <citation type="submission" date="2021-02" db="EMBL/GenBank/DDBJ databases">
        <authorList>
            <person name="Nowell W R."/>
        </authorList>
    </citation>
    <scope>NUCLEOTIDE SEQUENCE</scope>
</reference>
<proteinExistence type="predicted"/>
<organism evidence="1 3">
    <name type="scientific">Rotaria magnacalcarata</name>
    <dbReference type="NCBI Taxonomy" id="392030"/>
    <lineage>
        <taxon>Eukaryota</taxon>
        <taxon>Metazoa</taxon>
        <taxon>Spiralia</taxon>
        <taxon>Gnathifera</taxon>
        <taxon>Rotifera</taxon>
        <taxon>Eurotatoria</taxon>
        <taxon>Bdelloidea</taxon>
        <taxon>Philodinida</taxon>
        <taxon>Philodinidae</taxon>
        <taxon>Rotaria</taxon>
    </lineage>
</organism>
<evidence type="ECO:0000313" key="2">
    <source>
        <dbReference type="EMBL" id="CAF5061132.1"/>
    </source>
</evidence>
<name>A0A816WAF5_9BILA</name>
<protein>
    <submittedName>
        <fullName evidence="1">Uncharacterized protein</fullName>
    </submittedName>
</protein>
<accession>A0A816WAF5</accession>
<dbReference type="EMBL" id="CAJNRE010015195">
    <property type="protein sequence ID" value="CAF2135022.1"/>
    <property type="molecule type" value="Genomic_DNA"/>
</dbReference>
<dbReference type="EMBL" id="CAJOBI010229489">
    <property type="protein sequence ID" value="CAF5061132.1"/>
    <property type="molecule type" value="Genomic_DNA"/>
</dbReference>
<evidence type="ECO:0000313" key="3">
    <source>
        <dbReference type="Proteomes" id="UP000663824"/>
    </source>
</evidence>
<feature type="non-terminal residue" evidence="1">
    <location>
        <position position="15"/>
    </location>
</feature>
<dbReference type="Proteomes" id="UP000663824">
    <property type="component" value="Unassembled WGS sequence"/>
</dbReference>
<dbReference type="Proteomes" id="UP000676336">
    <property type="component" value="Unassembled WGS sequence"/>
</dbReference>
<gene>
    <name evidence="1" type="ORF">MBJ925_LOCUS28351</name>
    <name evidence="2" type="ORF">SMN809_LOCUS59763</name>
</gene>
<evidence type="ECO:0000313" key="1">
    <source>
        <dbReference type="EMBL" id="CAF2135022.1"/>
    </source>
</evidence>
<comment type="caution">
    <text evidence="1">The sequence shown here is derived from an EMBL/GenBank/DDBJ whole genome shotgun (WGS) entry which is preliminary data.</text>
</comment>
<sequence>MNIFSELSTITADDK</sequence>